<dbReference type="PANTHER" id="PTHR33327">
    <property type="entry name" value="ENDONUCLEASE"/>
    <property type="match status" value="1"/>
</dbReference>
<dbReference type="EMBL" id="GL449676">
    <property type="protein sequence ID" value="EFN82241.1"/>
    <property type="molecule type" value="Genomic_DNA"/>
</dbReference>
<evidence type="ECO:0000259" key="1">
    <source>
        <dbReference type="Pfam" id="PF23055"/>
    </source>
</evidence>
<proteinExistence type="predicted"/>
<dbReference type="OrthoDB" id="7699407at2759"/>
<dbReference type="InterPro" id="IPR055469">
    <property type="entry name" value="DUF7041"/>
</dbReference>
<evidence type="ECO:0000313" key="2">
    <source>
        <dbReference type="EMBL" id="EFN82241.1"/>
    </source>
</evidence>
<dbReference type="Pfam" id="PF23055">
    <property type="entry name" value="DUF7041"/>
    <property type="match status" value="1"/>
</dbReference>
<dbReference type="Proteomes" id="UP000008237">
    <property type="component" value="Unassembled WGS sequence"/>
</dbReference>
<evidence type="ECO:0000313" key="3">
    <source>
        <dbReference type="Proteomes" id="UP000008237"/>
    </source>
</evidence>
<keyword evidence="3" id="KW-1185">Reference proteome</keyword>
<dbReference type="PANTHER" id="PTHR33327:SF3">
    <property type="entry name" value="RNA-DIRECTED DNA POLYMERASE"/>
    <property type="match status" value="1"/>
</dbReference>
<accession>E2BPY9</accession>
<organism evidence="3">
    <name type="scientific">Harpegnathos saltator</name>
    <name type="common">Jerdon's jumping ant</name>
    <dbReference type="NCBI Taxonomy" id="610380"/>
    <lineage>
        <taxon>Eukaryota</taxon>
        <taxon>Metazoa</taxon>
        <taxon>Ecdysozoa</taxon>
        <taxon>Arthropoda</taxon>
        <taxon>Hexapoda</taxon>
        <taxon>Insecta</taxon>
        <taxon>Pterygota</taxon>
        <taxon>Neoptera</taxon>
        <taxon>Endopterygota</taxon>
        <taxon>Hymenoptera</taxon>
        <taxon>Apocrita</taxon>
        <taxon>Aculeata</taxon>
        <taxon>Formicoidea</taxon>
        <taxon>Formicidae</taxon>
        <taxon>Ponerinae</taxon>
        <taxon>Ponerini</taxon>
        <taxon>Harpegnathos</taxon>
    </lineage>
</organism>
<feature type="non-terminal residue" evidence="2">
    <location>
        <position position="62"/>
    </location>
</feature>
<feature type="non-terminal residue" evidence="2">
    <location>
        <position position="1"/>
    </location>
</feature>
<gene>
    <name evidence="2" type="ORF">EAI_16780</name>
</gene>
<dbReference type="InParanoid" id="E2BPY9"/>
<dbReference type="AlphaFoldDB" id="E2BPY9"/>
<sequence length="62" mass="7187">VDSVQSCRFPPFWRSNLELWFLQVEAIFQALKVRSDETKYSLAVSLLDLDSLQELSDVIRSP</sequence>
<reference evidence="2 3" key="1">
    <citation type="journal article" date="2010" name="Science">
        <title>Genomic comparison of the ants Camponotus floridanus and Harpegnathos saltator.</title>
        <authorList>
            <person name="Bonasio R."/>
            <person name="Zhang G."/>
            <person name="Ye C."/>
            <person name="Mutti N.S."/>
            <person name="Fang X."/>
            <person name="Qin N."/>
            <person name="Donahue G."/>
            <person name="Yang P."/>
            <person name="Li Q."/>
            <person name="Li C."/>
            <person name="Zhang P."/>
            <person name="Huang Z."/>
            <person name="Berger S.L."/>
            <person name="Reinberg D."/>
            <person name="Wang J."/>
            <person name="Liebig J."/>
        </authorList>
    </citation>
    <scope>NUCLEOTIDE SEQUENCE [LARGE SCALE GENOMIC DNA]</scope>
    <source>
        <strain evidence="2 3">R22 G/1</strain>
    </source>
</reference>
<feature type="domain" description="DUF7041" evidence="1">
    <location>
        <begin position="10"/>
        <end position="61"/>
    </location>
</feature>
<name>E2BPY9_HARSA</name>
<protein>
    <recommendedName>
        <fullName evidence="1">DUF7041 domain-containing protein</fullName>
    </recommendedName>
</protein>